<evidence type="ECO:0000313" key="2">
    <source>
        <dbReference type="Proteomes" id="UP000886523"/>
    </source>
</evidence>
<comment type="caution">
    <text evidence="1">The sequence shown here is derived from an EMBL/GenBank/DDBJ whole genome shotgun (WGS) entry which is preliminary data.</text>
</comment>
<protein>
    <submittedName>
        <fullName evidence="1">Uncharacterized protein</fullName>
    </submittedName>
</protein>
<evidence type="ECO:0000313" key="1">
    <source>
        <dbReference type="EMBL" id="KAF9520951.1"/>
    </source>
</evidence>
<dbReference type="Proteomes" id="UP000886523">
    <property type="component" value="Unassembled WGS sequence"/>
</dbReference>
<organism evidence="1 2">
    <name type="scientific">Hydnum rufescens UP504</name>
    <dbReference type="NCBI Taxonomy" id="1448309"/>
    <lineage>
        <taxon>Eukaryota</taxon>
        <taxon>Fungi</taxon>
        <taxon>Dikarya</taxon>
        <taxon>Basidiomycota</taxon>
        <taxon>Agaricomycotina</taxon>
        <taxon>Agaricomycetes</taxon>
        <taxon>Cantharellales</taxon>
        <taxon>Hydnaceae</taxon>
        <taxon>Hydnum</taxon>
    </lineage>
</organism>
<keyword evidence="2" id="KW-1185">Reference proteome</keyword>
<dbReference type="AlphaFoldDB" id="A0A9P6BDL6"/>
<reference evidence="1" key="1">
    <citation type="journal article" date="2020" name="Nat. Commun.">
        <title>Large-scale genome sequencing of mycorrhizal fungi provides insights into the early evolution of symbiotic traits.</title>
        <authorList>
            <person name="Miyauchi S."/>
            <person name="Kiss E."/>
            <person name="Kuo A."/>
            <person name="Drula E."/>
            <person name="Kohler A."/>
            <person name="Sanchez-Garcia M."/>
            <person name="Morin E."/>
            <person name="Andreopoulos B."/>
            <person name="Barry K.W."/>
            <person name="Bonito G."/>
            <person name="Buee M."/>
            <person name="Carver A."/>
            <person name="Chen C."/>
            <person name="Cichocki N."/>
            <person name="Clum A."/>
            <person name="Culley D."/>
            <person name="Crous P.W."/>
            <person name="Fauchery L."/>
            <person name="Girlanda M."/>
            <person name="Hayes R.D."/>
            <person name="Keri Z."/>
            <person name="LaButti K."/>
            <person name="Lipzen A."/>
            <person name="Lombard V."/>
            <person name="Magnuson J."/>
            <person name="Maillard F."/>
            <person name="Murat C."/>
            <person name="Nolan M."/>
            <person name="Ohm R.A."/>
            <person name="Pangilinan J."/>
            <person name="Pereira M.F."/>
            <person name="Perotto S."/>
            <person name="Peter M."/>
            <person name="Pfister S."/>
            <person name="Riley R."/>
            <person name="Sitrit Y."/>
            <person name="Stielow J.B."/>
            <person name="Szollosi G."/>
            <person name="Zifcakova L."/>
            <person name="Stursova M."/>
            <person name="Spatafora J.W."/>
            <person name="Tedersoo L."/>
            <person name="Vaario L.M."/>
            <person name="Yamada A."/>
            <person name="Yan M."/>
            <person name="Wang P."/>
            <person name="Xu J."/>
            <person name="Bruns T."/>
            <person name="Baldrian P."/>
            <person name="Vilgalys R."/>
            <person name="Dunand C."/>
            <person name="Henrissat B."/>
            <person name="Grigoriev I.V."/>
            <person name="Hibbett D."/>
            <person name="Nagy L.G."/>
            <person name="Martin F.M."/>
        </authorList>
    </citation>
    <scope>NUCLEOTIDE SEQUENCE</scope>
    <source>
        <strain evidence="1">UP504</strain>
    </source>
</reference>
<name>A0A9P6BDL6_9AGAM</name>
<proteinExistence type="predicted"/>
<dbReference type="EMBL" id="MU128909">
    <property type="protein sequence ID" value="KAF9520951.1"/>
    <property type="molecule type" value="Genomic_DNA"/>
</dbReference>
<accession>A0A9P6BDL6</accession>
<gene>
    <name evidence="1" type="ORF">BS47DRAFT_1356922</name>
</gene>
<sequence>MVINPSHSHLFKPSKAWSWIDRTYTDINETSTDQALSVALTSHYPISDPATLTDFPTVDFQPSSTTTKTTVPGLDPELTYIQIGQDVLNYSQEWYCLVTLEQKVYLLQDQQNMLKEKDEAKHQLLETKDVQTNGLDNVPIEELPEGHPDAVHAQLLKSIIITALEVPGEGGTEDNFVIEHPLFTQDLLRPKYVAMELQKTSAWPSHLDETTAAAILQVMTTLFHNDVLQAIQEGTLTAANLLELAKPQLPKLLSPSPSVFFNEELIVDSSPPN</sequence>